<dbReference type="InterPro" id="IPR000073">
    <property type="entry name" value="AB_hydrolase_1"/>
</dbReference>
<keyword evidence="3" id="KW-1185">Reference proteome</keyword>
<reference evidence="2 3" key="1">
    <citation type="submission" date="2020-03" db="EMBL/GenBank/DDBJ databases">
        <authorList>
            <person name="Kim M.K."/>
        </authorList>
    </citation>
    <scope>NUCLEOTIDE SEQUENCE [LARGE SCALE GENOMIC DNA]</scope>
    <source>
        <strain evidence="2 3">BT328</strain>
    </source>
</reference>
<gene>
    <name evidence="2" type="ORF">G8759_02340</name>
</gene>
<dbReference type="InterPro" id="IPR029058">
    <property type="entry name" value="AB_hydrolase_fold"/>
</dbReference>
<keyword evidence="2" id="KW-0378">Hydrolase</keyword>
<name>A0A6G9AGG8_9BACT</name>
<dbReference type="Gene3D" id="3.40.50.1820">
    <property type="entry name" value="alpha/beta hydrolase"/>
    <property type="match status" value="1"/>
</dbReference>
<dbReference type="RefSeq" id="WP_167204849.1">
    <property type="nucleotide sequence ID" value="NZ_CP050063.1"/>
</dbReference>
<dbReference type="Pfam" id="PF12697">
    <property type="entry name" value="Abhydrolase_6"/>
    <property type="match status" value="1"/>
</dbReference>
<feature type="domain" description="AB hydrolase-1" evidence="1">
    <location>
        <begin position="6"/>
        <end position="213"/>
    </location>
</feature>
<dbReference type="AlphaFoldDB" id="A0A6G9AGG8"/>
<proteinExistence type="predicted"/>
<dbReference type="SUPFAM" id="SSF53474">
    <property type="entry name" value="alpha/beta-Hydrolases"/>
    <property type="match status" value="1"/>
</dbReference>
<protein>
    <submittedName>
        <fullName evidence="2">Alpha/beta hydrolase</fullName>
    </submittedName>
</protein>
<dbReference type="EMBL" id="CP050063">
    <property type="protein sequence ID" value="QIP11550.1"/>
    <property type="molecule type" value="Genomic_DNA"/>
</dbReference>
<evidence type="ECO:0000313" key="2">
    <source>
        <dbReference type="EMBL" id="QIP11550.1"/>
    </source>
</evidence>
<dbReference type="KEGG" id="spib:G8759_02340"/>
<dbReference type="Proteomes" id="UP000501802">
    <property type="component" value="Chromosome"/>
</dbReference>
<accession>A0A6G9AGG8</accession>
<evidence type="ECO:0000259" key="1">
    <source>
        <dbReference type="Pfam" id="PF12697"/>
    </source>
</evidence>
<dbReference type="GO" id="GO:0016787">
    <property type="term" value="F:hydrolase activity"/>
    <property type="evidence" value="ECO:0007669"/>
    <property type="project" value="UniProtKB-KW"/>
</dbReference>
<evidence type="ECO:0000313" key="3">
    <source>
        <dbReference type="Proteomes" id="UP000501802"/>
    </source>
</evidence>
<organism evidence="2 3">
    <name type="scientific">Spirosoma aureum</name>
    <dbReference type="NCBI Taxonomy" id="2692134"/>
    <lineage>
        <taxon>Bacteria</taxon>
        <taxon>Pseudomonadati</taxon>
        <taxon>Bacteroidota</taxon>
        <taxon>Cytophagia</taxon>
        <taxon>Cytophagales</taxon>
        <taxon>Cytophagaceae</taxon>
        <taxon>Spirosoma</taxon>
    </lineage>
</organism>
<sequence length="219" mass="25342">MSRTFLIHGYVETSAIFDELVPLLPVSTFVRIDLADEFLRWKLTKRINVELLAQYLINFYEIKAEDVIIGHSMGGWIAIHIKQLISAKAILVSSCTDQRKIRLPTHNYRLLKFLLYSGITQSRLLLNFFRKQYPFAESLDLYSSLMEGMRGMSRTYIDQQLQTLFAPVPPLTVSPDLRIHTRRDNIIARPAEPFVEVPGDHFSLVFHPEQVAEPIRQLL</sequence>